<reference evidence="1 2" key="1">
    <citation type="journal article" date="2013" name="Mar. Genomics">
        <title>Expression of sulfatases in Rhodopirellula baltica and the diversity of sulfatases in the genus Rhodopirellula.</title>
        <authorList>
            <person name="Wegner C.E."/>
            <person name="Richter-Heitmann T."/>
            <person name="Klindworth A."/>
            <person name="Klockow C."/>
            <person name="Richter M."/>
            <person name="Achstetter T."/>
            <person name="Glockner F.O."/>
            <person name="Harder J."/>
        </authorList>
    </citation>
    <scope>NUCLEOTIDE SEQUENCE [LARGE SCALE GENOMIC DNA]</scope>
    <source>
        <strain evidence="1 2">WH47</strain>
    </source>
</reference>
<proteinExistence type="predicted"/>
<comment type="caution">
    <text evidence="1">The sequence shown here is derived from an EMBL/GenBank/DDBJ whole genome shotgun (WGS) entry which is preliminary data.</text>
</comment>
<protein>
    <submittedName>
        <fullName evidence="1">Uncharacterized protein</fullName>
    </submittedName>
</protein>
<organism evidence="1 2">
    <name type="scientific">Rhodopirellula baltica WH47</name>
    <dbReference type="NCBI Taxonomy" id="991778"/>
    <lineage>
        <taxon>Bacteria</taxon>
        <taxon>Pseudomonadati</taxon>
        <taxon>Planctomycetota</taxon>
        <taxon>Planctomycetia</taxon>
        <taxon>Pirellulales</taxon>
        <taxon>Pirellulaceae</taxon>
        <taxon>Rhodopirellula</taxon>
    </lineage>
</organism>
<evidence type="ECO:0000313" key="2">
    <source>
        <dbReference type="Proteomes" id="UP000006222"/>
    </source>
</evidence>
<dbReference type="EMBL" id="AFAR01000168">
    <property type="protein sequence ID" value="EGF26927.1"/>
    <property type="molecule type" value="Genomic_DNA"/>
</dbReference>
<sequence>MVSLHSNGAAPSFHERCVSAVKSRVISGGLFCLVVWMASSASAQPDFERPPIDYLNAEVNDPVAKLAKRIEAGEVALNSDPKFGYLPSVLEALDVPLSSQTLVFSKTSLQLHRISPRRPRALYFNDDVYVGYCQHGDVLEFASTDAKQGAIFYTLSQSEEKEPEFVRDRGGCLSCHASSRTQNVPGFLIRSVFADAAGRPKLGSGTFTTDHTSPFDERWGGWYVTGSHGSMRHMGNVICTDEAHELDRESGANQDNLGEYFRTDSYLTPHSDIVALMVLEHQTQMHNAITAANFETRQALHQSYQMNELLEREPDFISESATRRIESSADRVLKYLLMCDEFTLTDSVAGTSTFAKEFASMGPRDPEQRSLRDFDLETRLFRYPCSYLIYSDSFMELPAEVKSRVLEKLKHILSGEDQSEAYQHLTGKMRSEILEILQATHPDFQ</sequence>
<gene>
    <name evidence="1" type="ORF">RBWH47_03966</name>
</gene>
<dbReference type="RefSeq" id="WP_007327054.1">
    <property type="nucleotide sequence ID" value="NZ_AFAR01000168.1"/>
</dbReference>
<dbReference type="PATRIC" id="fig|991778.3.peg.3338"/>
<accession>F2ATU3</accession>
<dbReference type="AlphaFoldDB" id="F2ATU3"/>
<evidence type="ECO:0000313" key="1">
    <source>
        <dbReference type="EMBL" id="EGF26927.1"/>
    </source>
</evidence>
<name>F2ATU3_RHOBT</name>
<dbReference type="Proteomes" id="UP000006222">
    <property type="component" value="Unassembled WGS sequence"/>
</dbReference>